<dbReference type="Proteomes" id="UP001203761">
    <property type="component" value="Unassembled WGS sequence"/>
</dbReference>
<proteinExistence type="predicted"/>
<reference evidence="1" key="1">
    <citation type="submission" date="2022-02" db="EMBL/GenBank/DDBJ databases">
        <authorList>
            <person name="Lee M."/>
            <person name="Kim S.-J."/>
            <person name="Jung M.-Y."/>
        </authorList>
    </citation>
    <scope>NUCLEOTIDE SEQUENCE</scope>
    <source>
        <strain evidence="1">JHP9</strain>
    </source>
</reference>
<protein>
    <submittedName>
        <fullName evidence="1">Uncharacterized protein</fullName>
    </submittedName>
</protein>
<gene>
    <name evidence="1" type="ORF">Bequi_13395</name>
</gene>
<dbReference type="EMBL" id="JAKNCJ010000012">
    <property type="protein sequence ID" value="MCL6424359.1"/>
    <property type="molecule type" value="Genomic_DNA"/>
</dbReference>
<keyword evidence="2" id="KW-1185">Reference proteome</keyword>
<evidence type="ECO:0000313" key="2">
    <source>
        <dbReference type="Proteomes" id="UP001203761"/>
    </source>
</evidence>
<organism evidence="1 2">
    <name type="scientific">Brachybacterium equifaecis</name>
    <dbReference type="NCBI Taxonomy" id="2910770"/>
    <lineage>
        <taxon>Bacteria</taxon>
        <taxon>Bacillati</taxon>
        <taxon>Actinomycetota</taxon>
        <taxon>Actinomycetes</taxon>
        <taxon>Micrococcales</taxon>
        <taxon>Dermabacteraceae</taxon>
        <taxon>Brachybacterium</taxon>
    </lineage>
</organism>
<sequence>MTAVFPDNSVAIDFAIVGKMDLLLEWIRDRGMVCEAVDLEMKDHVGEHQEMRDLIDALGVPIKLSRTESDAAEDIRRNRLGGTEERPRDHLGEAHTLFVLRERSALRGAVWLSDDVDSCELAEFWSIRAMTSVDVLCELMVERGHTFHQEAFQIWVDMYAHPKGGCTRPTNLADMRRRAGL</sequence>
<dbReference type="RefSeq" id="WP_249738439.1">
    <property type="nucleotide sequence ID" value="NZ_JAKNCJ010000012.1"/>
</dbReference>
<name>A0ABT0R3N6_9MICO</name>
<comment type="caution">
    <text evidence="1">The sequence shown here is derived from an EMBL/GenBank/DDBJ whole genome shotgun (WGS) entry which is preliminary data.</text>
</comment>
<accession>A0ABT0R3N6</accession>
<evidence type="ECO:0000313" key="1">
    <source>
        <dbReference type="EMBL" id="MCL6424359.1"/>
    </source>
</evidence>